<dbReference type="CDD" id="cd06558">
    <property type="entry name" value="crotonase-like"/>
    <property type="match status" value="1"/>
</dbReference>
<dbReference type="InterPro" id="IPR006180">
    <property type="entry name" value="3-OHacyl-CoA_DH_CS"/>
</dbReference>
<keyword evidence="9" id="KW-0520">NAD</keyword>
<keyword evidence="8" id="KW-0560">Oxidoreductase</keyword>
<feature type="domain" description="3-hydroxyacyl-CoA dehydrogenase C-terminal" evidence="15">
    <location>
        <begin position="490"/>
        <end position="583"/>
    </location>
</feature>
<dbReference type="SUPFAM" id="SSF52096">
    <property type="entry name" value="ClpP/crotonase"/>
    <property type="match status" value="1"/>
</dbReference>
<evidence type="ECO:0000256" key="4">
    <source>
        <dbReference type="ARBA" id="ARBA00012076"/>
    </source>
</evidence>
<evidence type="ECO:0000256" key="13">
    <source>
        <dbReference type="ARBA" id="ARBA00023268"/>
    </source>
</evidence>
<evidence type="ECO:0000313" key="17">
    <source>
        <dbReference type="EMBL" id="UWS34565.1"/>
    </source>
</evidence>
<keyword evidence="13" id="KW-0511">Multifunctional enzyme</keyword>
<dbReference type="InterPro" id="IPR001753">
    <property type="entry name" value="Enoyl-CoA_hydra/iso"/>
</dbReference>
<dbReference type="InterPro" id="IPR012802">
    <property type="entry name" value="FadJ"/>
</dbReference>
<organism evidence="17 18">
    <name type="scientific">Erwinia pyrifoliae</name>
    <dbReference type="NCBI Taxonomy" id="79967"/>
    <lineage>
        <taxon>Bacteria</taxon>
        <taxon>Pseudomonadati</taxon>
        <taxon>Pseudomonadota</taxon>
        <taxon>Gammaproteobacteria</taxon>
        <taxon>Enterobacterales</taxon>
        <taxon>Erwiniaceae</taxon>
        <taxon>Erwinia</taxon>
    </lineage>
</organism>
<dbReference type="Gene3D" id="1.10.1040.50">
    <property type="match status" value="1"/>
</dbReference>
<accession>A0ABY5XBP5</accession>
<dbReference type="Gene3D" id="3.90.226.10">
    <property type="entry name" value="2-enoyl-CoA Hydratase, Chain A, domain 1"/>
    <property type="match status" value="1"/>
</dbReference>
<evidence type="ECO:0000256" key="12">
    <source>
        <dbReference type="ARBA" id="ARBA00023239"/>
    </source>
</evidence>
<feature type="domain" description="3-hydroxyacyl-CoA dehydrogenase NAD binding" evidence="16">
    <location>
        <begin position="309"/>
        <end position="487"/>
    </location>
</feature>
<keyword evidence="5" id="KW-0963">Cytoplasm</keyword>
<name>A0ABY5XBP5_ERWPY</name>
<dbReference type="Pfam" id="PF02737">
    <property type="entry name" value="3HCDH_N"/>
    <property type="match status" value="1"/>
</dbReference>
<keyword evidence="6" id="KW-0276">Fatty acid metabolism</keyword>
<evidence type="ECO:0000256" key="8">
    <source>
        <dbReference type="ARBA" id="ARBA00023002"/>
    </source>
</evidence>
<evidence type="ECO:0000256" key="5">
    <source>
        <dbReference type="ARBA" id="ARBA00022490"/>
    </source>
</evidence>
<dbReference type="InterPro" id="IPR008927">
    <property type="entry name" value="6-PGluconate_DH-like_C_sf"/>
</dbReference>
<dbReference type="PANTHER" id="PTHR43612:SF3">
    <property type="entry name" value="TRIFUNCTIONAL ENZYME SUBUNIT ALPHA, MITOCHONDRIAL"/>
    <property type="match status" value="1"/>
</dbReference>
<keyword evidence="12" id="KW-0456">Lyase</keyword>
<dbReference type="InterPro" id="IPR036291">
    <property type="entry name" value="NAD(P)-bd_dom_sf"/>
</dbReference>
<keyword evidence="7" id="KW-0442">Lipid degradation</keyword>
<dbReference type="Gene3D" id="3.40.50.720">
    <property type="entry name" value="NAD(P)-binding Rossmann-like Domain"/>
    <property type="match status" value="1"/>
</dbReference>
<comment type="similarity">
    <text evidence="3">In the N-terminal section; belongs to the enoyl-CoA hydratase/isomerase family.</text>
</comment>
<evidence type="ECO:0000256" key="10">
    <source>
        <dbReference type="ARBA" id="ARBA00023098"/>
    </source>
</evidence>
<dbReference type="Pfam" id="PF00725">
    <property type="entry name" value="3HCDH"/>
    <property type="match status" value="2"/>
</dbReference>
<dbReference type="Proteomes" id="UP001058553">
    <property type="component" value="Chromosome"/>
</dbReference>
<dbReference type="InterPro" id="IPR006108">
    <property type="entry name" value="3HC_DH_C"/>
</dbReference>
<evidence type="ECO:0000259" key="15">
    <source>
        <dbReference type="Pfam" id="PF00725"/>
    </source>
</evidence>
<evidence type="ECO:0000256" key="7">
    <source>
        <dbReference type="ARBA" id="ARBA00022963"/>
    </source>
</evidence>
<feature type="domain" description="3-hydroxyacyl-CoA dehydrogenase C-terminal" evidence="15">
    <location>
        <begin position="613"/>
        <end position="698"/>
    </location>
</feature>
<evidence type="ECO:0000256" key="9">
    <source>
        <dbReference type="ARBA" id="ARBA00023027"/>
    </source>
</evidence>
<reference evidence="17" key="1">
    <citation type="submission" date="2022-07" db="EMBL/GenBank/DDBJ databases">
        <title>Genetic diversity of Erwinia pyrifoliae.</title>
        <authorList>
            <person name="Park D.S."/>
            <person name="Ham H."/>
        </authorList>
    </citation>
    <scope>NUCLEOTIDE SEQUENCE</scope>
    <source>
        <strain evidence="17">CP201486</strain>
    </source>
</reference>
<dbReference type="NCBIfam" id="TIGR02440">
    <property type="entry name" value="FadJ"/>
    <property type="match status" value="1"/>
</dbReference>
<dbReference type="PANTHER" id="PTHR43612">
    <property type="entry name" value="TRIFUNCTIONAL ENZYME SUBUNIT ALPHA"/>
    <property type="match status" value="1"/>
</dbReference>
<dbReference type="GeneID" id="92237608"/>
<keyword evidence="11" id="KW-0413">Isomerase</keyword>
<comment type="catalytic activity">
    <reaction evidence="14">
        <text>a (3S)-3-hydroxyacyl-CoA + NAD(+) = a 3-oxoacyl-CoA + NADH + H(+)</text>
        <dbReference type="Rhea" id="RHEA:22432"/>
        <dbReference type="ChEBI" id="CHEBI:15378"/>
        <dbReference type="ChEBI" id="CHEBI:57318"/>
        <dbReference type="ChEBI" id="CHEBI:57540"/>
        <dbReference type="ChEBI" id="CHEBI:57945"/>
        <dbReference type="ChEBI" id="CHEBI:90726"/>
        <dbReference type="EC" id="1.1.1.35"/>
    </reaction>
</comment>
<evidence type="ECO:0000256" key="6">
    <source>
        <dbReference type="ARBA" id="ARBA00022832"/>
    </source>
</evidence>
<evidence type="ECO:0000313" key="18">
    <source>
        <dbReference type="Proteomes" id="UP001058553"/>
    </source>
</evidence>
<evidence type="ECO:0000256" key="11">
    <source>
        <dbReference type="ARBA" id="ARBA00023235"/>
    </source>
</evidence>
<dbReference type="EC" id="4.2.1.17" evidence="4"/>
<dbReference type="SUPFAM" id="SSF51735">
    <property type="entry name" value="NAD(P)-binding Rossmann-fold domains"/>
    <property type="match status" value="1"/>
</dbReference>
<comment type="pathway">
    <text evidence="1">Lipid metabolism; fatty acid beta-oxidation.</text>
</comment>
<dbReference type="SUPFAM" id="SSF48179">
    <property type="entry name" value="6-phosphogluconate dehydrogenase C-terminal domain-like"/>
    <property type="match status" value="2"/>
</dbReference>
<dbReference type="Pfam" id="PF00378">
    <property type="entry name" value="ECH_1"/>
    <property type="match status" value="1"/>
</dbReference>
<dbReference type="InterPro" id="IPR006176">
    <property type="entry name" value="3-OHacyl-CoA_DH_NAD-bd"/>
</dbReference>
<evidence type="ECO:0000256" key="2">
    <source>
        <dbReference type="ARBA" id="ARBA00007005"/>
    </source>
</evidence>
<dbReference type="InterPro" id="IPR050136">
    <property type="entry name" value="FA_oxidation_alpha_subunit"/>
</dbReference>
<evidence type="ECO:0000256" key="3">
    <source>
        <dbReference type="ARBA" id="ARBA00008750"/>
    </source>
</evidence>
<proteinExistence type="inferred from homology"/>
<gene>
    <name evidence="17" type="primary">fadJ</name>
    <name evidence="17" type="ORF">NYP84_05210</name>
</gene>
<dbReference type="PROSITE" id="PS00067">
    <property type="entry name" value="3HCDH"/>
    <property type="match status" value="1"/>
</dbReference>
<protein>
    <recommendedName>
        <fullName evidence="4">enoyl-CoA hydratase</fullName>
        <ecNumber evidence="4">4.2.1.17</ecNumber>
    </recommendedName>
</protein>
<evidence type="ECO:0000256" key="1">
    <source>
        <dbReference type="ARBA" id="ARBA00005005"/>
    </source>
</evidence>
<dbReference type="RefSeq" id="WP_012667536.1">
    <property type="nucleotide sequence ID" value="NZ_CP023567.1"/>
</dbReference>
<evidence type="ECO:0000256" key="14">
    <source>
        <dbReference type="ARBA" id="ARBA00049556"/>
    </source>
</evidence>
<evidence type="ECO:0000259" key="16">
    <source>
        <dbReference type="Pfam" id="PF02737"/>
    </source>
</evidence>
<dbReference type="InterPro" id="IPR029045">
    <property type="entry name" value="ClpP/crotonase-like_dom_sf"/>
</dbReference>
<dbReference type="EMBL" id="CP103445">
    <property type="protein sequence ID" value="UWS34565.1"/>
    <property type="molecule type" value="Genomic_DNA"/>
</dbReference>
<comment type="similarity">
    <text evidence="2">In the central section; belongs to the 3-hydroxyacyl-CoA dehydrogenase family.</text>
</comment>
<keyword evidence="18" id="KW-1185">Reference proteome</keyword>
<dbReference type="NCBIfam" id="NF008363">
    <property type="entry name" value="PRK11154.1"/>
    <property type="match status" value="1"/>
</dbReference>
<sequence>MDLPSALTLTLRPDRVGVITIDVPYEKVNTLKAEFAADILALVQQARANPHLAGLVLISGKPDSFIAGADINMIAACHSVQQATALAQAGQKAMAEIAALPFPVVAAIHGACLGGGLELALACHRRICTQDDKTRLGLPEVQLGLLPGSGGTQRLPGVTGIRVALDMILTGKTLGARAALRCGLVDETVDHAILLEAAVQRVLQPLAAAKPLPFSERLLTRAPGRSLLFMLAQRRTRSKTHGNYPATEKILSVVRCGLTPGSNGYLAEAQAFGELVMTPQSAALRSLFFANTALKKAHFGVEPHELKRIGILGGGLMGGGIACVTATRAGLPVRIKDVNANGINHALKTSWQVLTRAVERRRLSAAQRQQQMALITGSTDYQGFRQCDMVIEAVFEDLALKQKMVAEIEANCSVQTLFASNTSSLPIADIAAAAQRPENVIGLHYFSPPEKMPLVEVIPHAGTSRETLATAVMLARKQGKTPIVVADRAGFYVNRILAPYIIEALHCLLEGEPVEYIDRSLVQFGFPLGPLQLLDEVGLDVGTQIMPILQHAWGERFALPAGLEALWQDGRKGRKNGRGFYLYQQKGRKKRVDSTLYRLLPVKVKQHLSAAHIAQRCVMMLLNEAARTLDEQGIASARDGDIGAVLGIGFPPFLGGPFRYMDQLGIGEVVNRLTLLVQQHGSRFAPCSLLEKMAVEGKTFYQSDVKSDKPADSAG</sequence>
<keyword evidence="10" id="KW-0443">Lipid metabolism</keyword>